<keyword evidence="4" id="KW-0255">Endonuclease</keyword>
<keyword evidence="6" id="KW-0695">RNA-directed DNA polymerase</keyword>
<comment type="caution">
    <text evidence="8">The sequence shown here is derived from an EMBL/GenBank/DDBJ whole genome shotgun (WGS) entry which is preliminary data.</text>
</comment>
<dbReference type="InterPro" id="IPR043128">
    <property type="entry name" value="Rev_trsase/Diguanyl_cyclase"/>
</dbReference>
<dbReference type="Pfam" id="PF17917">
    <property type="entry name" value="RT_RNaseH"/>
    <property type="match status" value="1"/>
</dbReference>
<feature type="domain" description="Reverse transcriptase RNase H-like" evidence="7">
    <location>
        <begin position="116"/>
        <end position="217"/>
    </location>
</feature>
<dbReference type="InterPro" id="IPR050951">
    <property type="entry name" value="Retrovirus_Pol_polyprotein"/>
</dbReference>
<organism evidence="8 9">
    <name type="scientific">Lyophyllum shimeji</name>
    <name type="common">Hon-shimeji</name>
    <name type="synonym">Tricholoma shimeji</name>
    <dbReference type="NCBI Taxonomy" id="47721"/>
    <lineage>
        <taxon>Eukaryota</taxon>
        <taxon>Fungi</taxon>
        <taxon>Dikarya</taxon>
        <taxon>Basidiomycota</taxon>
        <taxon>Agaricomycotina</taxon>
        <taxon>Agaricomycetes</taxon>
        <taxon>Agaricomycetidae</taxon>
        <taxon>Agaricales</taxon>
        <taxon>Tricholomatineae</taxon>
        <taxon>Lyophyllaceae</taxon>
        <taxon>Lyophyllum</taxon>
    </lineage>
</organism>
<proteinExistence type="predicted"/>
<evidence type="ECO:0000313" key="9">
    <source>
        <dbReference type="Proteomes" id="UP001063166"/>
    </source>
</evidence>
<dbReference type="CDD" id="cd09274">
    <property type="entry name" value="RNase_HI_RT_Ty3"/>
    <property type="match status" value="1"/>
</dbReference>
<dbReference type="OrthoDB" id="3268967at2759"/>
<reference evidence="8" key="1">
    <citation type="submission" date="2022-07" db="EMBL/GenBank/DDBJ databases">
        <title>The genome of Lyophyllum shimeji provides insight into the initial evolution of ectomycorrhizal fungal genome.</title>
        <authorList>
            <person name="Kobayashi Y."/>
            <person name="Shibata T."/>
            <person name="Hirakawa H."/>
            <person name="Shigenobu S."/>
            <person name="Nishiyama T."/>
            <person name="Yamada A."/>
            <person name="Hasebe M."/>
            <person name="Kawaguchi M."/>
        </authorList>
    </citation>
    <scope>NUCLEOTIDE SEQUENCE</scope>
    <source>
        <strain evidence="8">AT787</strain>
    </source>
</reference>
<sequence length="309" mass="35619">MKKSTLFTTKLDFLGHHISARGIEPDSDKVKKILNWLVPQRAKHVRQFLGLIRYISTFLSALTEHTAVLTPLTRKECNKDFPAWTEEHQLAFDAIKELIIGSDCLTTIDHVNLGKNKIFLTCDASKRRTGGVFTFGETWETAWPVTFDSKQYTAAQRNYPTHEQELLAILHGLHKWRNDLLRSHIHIYTDHKTLQNFDTQQDLLSRQARWMEYLSQYDYTIHYIRGEDNSVADAMSRLPNSYKEPPPTTMISAIFDVSDKSHVLDDIKKGYDTDPYTKRILEDEKAGILAFRCNVHDSLIYVGDCKGDA</sequence>
<evidence type="ECO:0000256" key="4">
    <source>
        <dbReference type="ARBA" id="ARBA00022759"/>
    </source>
</evidence>
<evidence type="ECO:0000256" key="5">
    <source>
        <dbReference type="ARBA" id="ARBA00022801"/>
    </source>
</evidence>
<keyword evidence="2" id="KW-0548">Nucleotidyltransferase</keyword>
<dbReference type="GO" id="GO:0003964">
    <property type="term" value="F:RNA-directed DNA polymerase activity"/>
    <property type="evidence" value="ECO:0007669"/>
    <property type="project" value="UniProtKB-KW"/>
</dbReference>
<dbReference type="InterPro" id="IPR043502">
    <property type="entry name" value="DNA/RNA_pol_sf"/>
</dbReference>
<dbReference type="InterPro" id="IPR041373">
    <property type="entry name" value="RT_RNaseH"/>
</dbReference>
<dbReference type="GO" id="GO:0016787">
    <property type="term" value="F:hydrolase activity"/>
    <property type="evidence" value="ECO:0007669"/>
    <property type="project" value="UniProtKB-KW"/>
</dbReference>
<evidence type="ECO:0000256" key="1">
    <source>
        <dbReference type="ARBA" id="ARBA00022679"/>
    </source>
</evidence>
<evidence type="ECO:0000256" key="2">
    <source>
        <dbReference type="ARBA" id="ARBA00022695"/>
    </source>
</evidence>
<evidence type="ECO:0000259" key="7">
    <source>
        <dbReference type="Pfam" id="PF17917"/>
    </source>
</evidence>
<keyword evidence="1" id="KW-0808">Transferase</keyword>
<keyword evidence="3" id="KW-0540">Nuclease</keyword>
<protein>
    <submittedName>
        <fullName evidence="8">Retrotransposable element tf2 155 kDa protein type 1-like</fullName>
    </submittedName>
</protein>
<keyword evidence="5" id="KW-0378">Hydrolase</keyword>
<gene>
    <name evidence="8" type="ORF">LshimejAT787_0804970</name>
</gene>
<dbReference type="SUPFAM" id="SSF56672">
    <property type="entry name" value="DNA/RNA polymerases"/>
    <property type="match status" value="1"/>
</dbReference>
<dbReference type="GO" id="GO:0004519">
    <property type="term" value="F:endonuclease activity"/>
    <property type="evidence" value="ECO:0007669"/>
    <property type="project" value="UniProtKB-KW"/>
</dbReference>
<dbReference type="AlphaFoldDB" id="A0A9P3PRY7"/>
<accession>A0A9P3PRY7</accession>
<dbReference type="PANTHER" id="PTHR37984">
    <property type="entry name" value="PROTEIN CBG26694"/>
    <property type="match status" value="1"/>
</dbReference>
<evidence type="ECO:0000256" key="3">
    <source>
        <dbReference type="ARBA" id="ARBA00022722"/>
    </source>
</evidence>
<dbReference type="PANTHER" id="PTHR37984:SF5">
    <property type="entry name" value="PROTEIN NYNRIN-LIKE"/>
    <property type="match status" value="1"/>
</dbReference>
<name>A0A9P3PRY7_LYOSH</name>
<dbReference type="Proteomes" id="UP001063166">
    <property type="component" value="Unassembled WGS sequence"/>
</dbReference>
<dbReference type="EMBL" id="BRPK01000008">
    <property type="protein sequence ID" value="GLB40626.1"/>
    <property type="molecule type" value="Genomic_DNA"/>
</dbReference>
<keyword evidence="9" id="KW-1185">Reference proteome</keyword>
<dbReference type="Gene3D" id="3.30.70.270">
    <property type="match status" value="1"/>
</dbReference>
<evidence type="ECO:0000256" key="6">
    <source>
        <dbReference type="ARBA" id="ARBA00022918"/>
    </source>
</evidence>
<evidence type="ECO:0000313" key="8">
    <source>
        <dbReference type="EMBL" id="GLB40626.1"/>
    </source>
</evidence>